<dbReference type="Proteomes" id="UP000289758">
    <property type="component" value="Unassembled WGS sequence"/>
</dbReference>
<organism evidence="1 2">
    <name type="scientific">Halarcobacter ebronensis</name>
    <dbReference type="NCBI Taxonomy" id="1462615"/>
    <lineage>
        <taxon>Bacteria</taxon>
        <taxon>Pseudomonadati</taxon>
        <taxon>Campylobacterota</taxon>
        <taxon>Epsilonproteobacteria</taxon>
        <taxon>Campylobacterales</taxon>
        <taxon>Arcobacteraceae</taxon>
        <taxon>Halarcobacter</taxon>
    </lineage>
</organism>
<comment type="caution">
    <text evidence="1">The sequence shown here is derived from an EMBL/GenBank/DDBJ whole genome shotgun (WGS) entry which is preliminary data.</text>
</comment>
<dbReference type="RefSeq" id="WP_129086456.1">
    <property type="nucleotide sequence ID" value="NZ_CP053836.1"/>
</dbReference>
<dbReference type="EMBL" id="PDKK01000002">
    <property type="protein sequence ID" value="RXK07573.1"/>
    <property type="molecule type" value="Genomic_DNA"/>
</dbReference>
<name>A0A4Q1AN80_9BACT</name>
<sequence>MYEDDLTTGTDYQYNSNLESMVVAKKKSQIQEKVNLDLVSTLLDENRSYSDLSQEDLIRLKKEHEDLFDSLPQKDLPIEKQSDLERAIREDYQEICEVLKNRRLI</sequence>
<accession>A0A4Q1AN80</accession>
<evidence type="ECO:0000313" key="1">
    <source>
        <dbReference type="EMBL" id="RXK07573.1"/>
    </source>
</evidence>
<dbReference type="OrthoDB" id="9892703at2"/>
<gene>
    <name evidence="1" type="ORF">CRV07_03680</name>
</gene>
<evidence type="ECO:0000313" key="2">
    <source>
        <dbReference type="Proteomes" id="UP000289758"/>
    </source>
</evidence>
<reference evidence="1 2" key="1">
    <citation type="submission" date="2017-10" db="EMBL/GenBank/DDBJ databases">
        <title>Genomics of the genus Arcobacter.</title>
        <authorList>
            <person name="Perez-Cataluna A."/>
            <person name="Figueras M.J."/>
        </authorList>
    </citation>
    <scope>NUCLEOTIDE SEQUENCE [LARGE SCALE GENOMIC DNA]</scope>
    <source>
        <strain evidence="1 2">CECT 8441</strain>
    </source>
</reference>
<protein>
    <submittedName>
        <fullName evidence="1">Uncharacterized protein</fullName>
    </submittedName>
</protein>
<proteinExistence type="predicted"/>
<keyword evidence="2" id="KW-1185">Reference proteome</keyword>
<dbReference type="AlphaFoldDB" id="A0A4Q1AN80"/>